<name>K0K7M4_SACES</name>
<reference evidence="2 3" key="1">
    <citation type="journal article" date="2012" name="BMC Genomics">
        <title>Complete genome sequence of Saccharothrix espanaensis DSM 44229T and comparison to the other completely sequenced Pseudonocardiaceae.</title>
        <authorList>
            <person name="Strobel T."/>
            <person name="Al-Dilaimi A."/>
            <person name="Blom J."/>
            <person name="Gessner A."/>
            <person name="Kalinowski J."/>
            <person name="Luzhetska M."/>
            <person name="Puhler A."/>
            <person name="Szczepanowski R."/>
            <person name="Bechthold A."/>
            <person name="Ruckert C."/>
        </authorList>
    </citation>
    <scope>NUCLEOTIDE SEQUENCE [LARGE SCALE GENOMIC DNA]</scope>
    <source>
        <strain evidence="3">ATCC 51144 / DSM 44229 / JCM 9112 / NBRC 15066 / NRRL 15764</strain>
    </source>
</reference>
<feature type="domain" description="CHAT" evidence="1">
    <location>
        <begin position="766"/>
        <end position="1046"/>
    </location>
</feature>
<gene>
    <name evidence="2" type="ordered locus">BN6_53300</name>
</gene>
<dbReference type="InterPro" id="IPR011990">
    <property type="entry name" value="TPR-like_helical_dom_sf"/>
</dbReference>
<proteinExistence type="predicted"/>
<keyword evidence="3" id="KW-1185">Reference proteome</keyword>
<dbReference type="AlphaFoldDB" id="K0K7M4"/>
<dbReference type="Gene3D" id="1.25.40.10">
    <property type="entry name" value="Tetratricopeptide repeat domain"/>
    <property type="match status" value="2"/>
</dbReference>
<dbReference type="Pfam" id="PF12770">
    <property type="entry name" value="CHAT"/>
    <property type="match status" value="1"/>
</dbReference>
<dbReference type="SUPFAM" id="SSF48452">
    <property type="entry name" value="TPR-like"/>
    <property type="match status" value="2"/>
</dbReference>
<evidence type="ECO:0000259" key="1">
    <source>
        <dbReference type="Pfam" id="PF12770"/>
    </source>
</evidence>
<dbReference type="InterPro" id="IPR024983">
    <property type="entry name" value="CHAT_dom"/>
</dbReference>
<accession>K0K7M4</accession>
<dbReference type="Proteomes" id="UP000006281">
    <property type="component" value="Chromosome"/>
</dbReference>
<dbReference type="eggNOG" id="COG4995">
    <property type="taxonomic scope" value="Bacteria"/>
</dbReference>
<evidence type="ECO:0000313" key="2">
    <source>
        <dbReference type="EMBL" id="CCH32593.1"/>
    </source>
</evidence>
<evidence type="ECO:0000313" key="3">
    <source>
        <dbReference type="Proteomes" id="UP000006281"/>
    </source>
</evidence>
<organism evidence="2 3">
    <name type="scientific">Saccharothrix espanaensis (strain ATCC 51144 / DSM 44229 / JCM 9112 / NBRC 15066 / NRRL 15764)</name>
    <dbReference type="NCBI Taxonomy" id="1179773"/>
    <lineage>
        <taxon>Bacteria</taxon>
        <taxon>Bacillati</taxon>
        <taxon>Actinomycetota</taxon>
        <taxon>Actinomycetes</taxon>
        <taxon>Pseudonocardiales</taxon>
        <taxon>Pseudonocardiaceae</taxon>
        <taxon>Saccharothrix</taxon>
    </lineage>
</organism>
<sequence>MNGDPATLHRRGRELARQHQRTGEVAVLREAVGLLRRAVDVADPPAGRLCDLGASLFLLHSRTDDVDALAEAITATRRAVERTPDDPLALSNLAAMSESWFQATSDHSALGEAVDVGRRALAASPPDAPALAGRSANLCASLRTLYLHTGDADALREAVAVGRDAVAAGPELGVAWANLANALWDLFEETGDDEPAAEAVRAFQTACDKTPDHDGDKPAMLANLAFRSSSAAVRAGDRDALREAVGLARRAVGSLAEHDPDRAHAEALLAAVLRGSFNLTGDVGALVESARAATTAVARTGTGDADRALVLAALGGTLRTLYERTGERSVLVRAVEAAREAARTVPVGHVRRASILLDAASVTVLGFERDGDEDALRAAVDLGREALAAPGPDDRTSLIIPLTALAAHTDDPALLDEAVEVGRRATAPAQGRKVPKPALANTAYALLNRYPRTGDVDDLRAAVAHCVLAADAVEDSVASPGEPPLLLTLGAALLELGKHLSERRALDDARTTYTHVLRSAAATASERVAAARGLGEVELAAGDPAAAVSAYEDAVAVLPSLAPRRLLRADREFGLGHASGLAADAAAAAVTAGRPDRAVELLEQARVLLHAEKIDALGDLRRLEQLEPRLHSEFHRVRDELDAAEHPVAEQPVFAVPPERRTTLRQRMTALPAEIRRRPGLDRFLLSRSAAELSGHADRGPVVYVYAAAARSDALVLHRGRPVAVVPLPAVTHRLAAEQAEKFEVAQTTTTPTYGARAAAHRAAHEVLEWLWDNVTEPILDHLGLRSAPRGEWPRLWWCPVGVLTHLPLHAAGHHLDGRGRSVLDRVVSSYAFSIRGLAHSRHPTADGPALVVAMPDTPGAPPLPSAAAELDDVVALLPGARTLVSAEATRDAVLDALPHHPVVHFACHAVSDPFEPGTGRLLLHDHADAALTVDLLSRLDLGGTGLALLSACHTSLTAVRLADEAVHITAAFHLAGYGSVIGTLTPVNSTAARIGAAVHGFLTRGGTTAPHLPDTALALHHAVRLVRAEHPTAPMTWAASIHVGN</sequence>
<dbReference type="EMBL" id="HE804045">
    <property type="protein sequence ID" value="CCH32593.1"/>
    <property type="molecule type" value="Genomic_DNA"/>
</dbReference>
<dbReference type="PATRIC" id="fig|1179773.3.peg.5366"/>
<protein>
    <recommendedName>
        <fullName evidence="1">CHAT domain-containing protein</fullName>
    </recommendedName>
</protein>
<dbReference type="HOGENOM" id="CLU_001305_0_0_11"/>
<dbReference type="STRING" id="1179773.BN6_53300"/>
<dbReference type="KEGG" id="sesp:BN6_53300"/>
<dbReference type="eggNOG" id="COG0457">
    <property type="taxonomic scope" value="Bacteria"/>
</dbReference>